<evidence type="ECO:0000256" key="5">
    <source>
        <dbReference type="ARBA" id="ARBA00023136"/>
    </source>
</evidence>
<dbReference type="SUPFAM" id="SSF144083">
    <property type="entry name" value="Magnesium transport protein CorA, transmembrane region"/>
    <property type="match status" value="1"/>
</dbReference>
<evidence type="ECO:0000313" key="8">
    <source>
        <dbReference type="EMBL" id="RPA83810.1"/>
    </source>
</evidence>
<dbReference type="STRING" id="1160509.A0A3N4II33"/>
<dbReference type="GO" id="GO:0005886">
    <property type="term" value="C:plasma membrane"/>
    <property type="evidence" value="ECO:0007669"/>
    <property type="project" value="TreeGrafter"/>
</dbReference>
<keyword evidence="9" id="KW-1185">Reference proteome</keyword>
<dbReference type="Gene3D" id="1.20.58.340">
    <property type="entry name" value="Magnesium transport protein CorA, transmembrane region"/>
    <property type="match status" value="2"/>
</dbReference>
<feature type="compositionally biased region" description="Polar residues" evidence="6">
    <location>
        <begin position="1"/>
        <end position="15"/>
    </location>
</feature>
<dbReference type="GO" id="GO:0010961">
    <property type="term" value="P:intracellular magnesium ion homeostasis"/>
    <property type="evidence" value="ECO:0007669"/>
    <property type="project" value="TreeGrafter"/>
</dbReference>
<dbReference type="PANTHER" id="PTHR21535">
    <property type="entry name" value="MAGNESIUM AND COBALT TRANSPORT PROTEIN/MITOCHONDRIAL IMPORT INNER MEMBRANE TRANSLOCASE SUBUNIT TIM8"/>
    <property type="match status" value="1"/>
</dbReference>
<evidence type="ECO:0000313" key="9">
    <source>
        <dbReference type="Proteomes" id="UP000275078"/>
    </source>
</evidence>
<feature type="compositionally biased region" description="Polar residues" evidence="6">
    <location>
        <begin position="217"/>
        <end position="233"/>
    </location>
</feature>
<evidence type="ECO:0000256" key="3">
    <source>
        <dbReference type="ARBA" id="ARBA00022692"/>
    </source>
</evidence>
<dbReference type="InterPro" id="IPR044089">
    <property type="entry name" value="Alr1-like"/>
</dbReference>
<feature type="compositionally biased region" description="Basic and acidic residues" evidence="6">
    <location>
        <begin position="203"/>
        <end position="216"/>
    </location>
</feature>
<evidence type="ECO:0000256" key="7">
    <source>
        <dbReference type="SAM" id="Phobius"/>
    </source>
</evidence>
<dbReference type="GO" id="GO:0015095">
    <property type="term" value="F:magnesium ion transmembrane transporter activity"/>
    <property type="evidence" value="ECO:0007669"/>
    <property type="project" value="InterPro"/>
</dbReference>
<gene>
    <name evidence="8" type="ORF">BJ508DRAFT_206683</name>
</gene>
<name>A0A3N4II33_ASCIM</name>
<dbReference type="FunFam" id="1.20.58.340:FF:000008">
    <property type="entry name" value="CorA family metal ion transporter"/>
    <property type="match status" value="1"/>
</dbReference>
<feature type="region of interest" description="Disordered" evidence="6">
    <location>
        <begin position="1"/>
        <end position="178"/>
    </location>
</feature>
<dbReference type="InterPro" id="IPR002523">
    <property type="entry name" value="MgTranspt_CorA/ZnTranspt_ZntB"/>
</dbReference>
<dbReference type="SUPFAM" id="SSF143865">
    <property type="entry name" value="CorA soluble domain-like"/>
    <property type="match status" value="1"/>
</dbReference>
<feature type="transmembrane region" description="Helical" evidence="7">
    <location>
        <begin position="541"/>
        <end position="562"/>
    </location>
</feature>
<keyword evidence="3 7" id="KW-0812">Transmembrane</keyword>
<evidence type="ECO:0000256" key="1">
    <source>
        <dbReference type="ARBA" id="ARBA00004141"/>
    </source>
</evidence>
<dbReference type="Pfam" id="PF01544">
    <property type="entry name" value="CorA"/>
    <property type="match status" value="1"/>
</dbReference>
<reference evidence="8 9" key="1">
    <citation type="journal article" date="2018" name="Nat. Ecol. Evol.">
        <title>Pezizomycetes genomes reveal the molecular basis of ectomycorrhizal truffle lifestyle.</title>
        <authorList>
            <person name="Murat C."/>
            <person name="Payen T."/>
            <person name="Noel B."/>
            <person name="Kuo A."/>
            <person name="Morin E."/>
            <person name="Chen J."/>
            <person name="Kohler A."/>
            <person name="Krizsan K."/>
            <person name="Balestrini R."/>
            <person name="Da Silva C."/>
            <person name="Montanini B."/>
            <person name="Hainaut M."/>
            <person name="Levati E."/>
            <person name="Barry K.W."/>
            <person name="Belfiori B."/>
            <person name="Cichocki N."/>
            <person name="Clum A."/>
            <person name="Dockter R.B."/>
            <person name="Fauchery L."/>
            <person name="Guy J."/>
            <person name="Iotti M."/>
            <person name="Le Tacon F."/>
            <person name="Lindquist E.A."/>
            <person name="Lipzen A."/>
            <person name="Malagnac F."/>
            <person name="Mello A."/>
            <person name="Molinier V."/>
            <person name="Miyauchi S."/>
            <person name="Poulain J."/>
            <person name="Riccioni C."/>
            <person name="Rubini A."/>
            <person name="Sitrit Y."/>
            <person name="Splivallo R."/>
            <person name="Traeger S."/>
            <person name="Wang M."/>
            <person name="Zifcakova L."/>
            <person name="Wipf D."/>
            <person name="Zambonelli A."/>
            <person name="Paolocci F."/>
            <person name="Nowrousian M."/>
            <person name="Ottonello S."/>
            <person name="Baldrian P."/>
            <person name="Spatafora J.W."/>
            <person name="Henrissat B."/>
            <person name="Nagy L.G."/>
            <person name="Aury J.M."/>
            <person name="Wincker P."/>
            <person name="Grigoriev I.V."/>
            <person name="Bonfante P."/>
            <person name="Martin F.M."/>
        </authorList>
    </citation>
    <scope>NUCLEOTIDE SEQUENCE [LARGE SCALE GENOMIC DNA]</scope>
    <source>
        <strain evidence="8 9">RN42</strain>
    </source>
</reference>
<sequence length="599" mass="67974">MDTPRSGSPVTNRPNSAELDDHRHQPHSLPRSNTLQSAQRPDFLFTPGHNRTLSRESNENAVVEDDDYFGMQSPASGGSNLFPRQGRPRAQSGVSMQKPPSSRSPSPPNSVEAFADPRRRRRESMSSLSPSEDDLEMNRTVSRRPTFDAGDGRNSNEDSEANKNAQEDVCFPMPEASPIEGIDFDEMEEFVMELKLQRELRGDSRSFMEENNDRKATSTPVTDASSITRIPTNSSASSVKSEKAKTPKTPVQIPDRYTFFSSEMDTTVHAAEFAGLVCEGESFRDLFRGGESVWWLDCLNPTEGEMRMLMKAFGVHPLTAEDIRVQETREKVELFKNYYFVCFRSFVQDKDAEDFLEPINIYLVVFREGILTFTFRACPHANNVRRRIRQLRDYVSLSSDWICYAMIDDITDSFAPAIERVERESDHIEDAVFIARDNDFSNLLKQIGECRKRCMSLMRLLGMKADVIKGFAKRCNEQYPMTPRREIGLYLGDIQDHVLTMSANITHIEKMLSRSYSNYLAQLSVEVMVTNNRANEVLGKITLLGTILVPLNLICGLFGMNVHVPGQDTENLNWFYGICGMIGFIVVASFCEARRRKLI</sequence>
<protein>
    <submittedName>
        <fullName evidence="8">Cora-domain-containing protein</fullName>
    </submittedName>
</protein>
<organism evidence="8 9">
    <name type="scientific">Ascobolus immersus RN42</name>
    <dbReference type="NCBI Taxonomy" id="1160509"/>
    <lineage>
        <taxon>Eukaryota</taxon>
        <taxon>Fungi</taxon>
        <taxon>Dikarya</taxon>
        <taxon>Ascomycota</taxon>
        <taxon>Pezizomycotina</taxon>
        <taxon>Pezizomycetes</taxon>
        <taxon>Pezizales</taxon>
        <taxon>Ascobolaceae</taxon>
        <taxon>Ascobolus</taxon>
    </lineage>
</organism>
<comment type="similarity">
    <text evidence="2">Belongs to the CorA metal ion transporter (MIT) (TC 1.A.35) family.</text>
</comment>
<dbReference type="EMBL" id="ML119662">
    <property type="protein sequence ID" value="RPA83810.1"/>
    <property type="molecule type" value="Genomic_DNA"/>
</dbReference>
<dbReference type="CDD" id="cd12829">
    <property type="entry name" value="Alr1p-like"/>
    <property type="match status" value="1"/>
</dbReference>
<dbReference type="InterPro" id="IPR045863">
    <property type="entry name" value="CorA_TM1_TM2"/>
</dbReference>
<feature type="compositionally biased region" description="Polar residues" evidence="6">
    <location>
        <begin position="30"/>
        <end position="39"/>
    </location>
</feature>
<dbReference type="Gene3D" id="3.30.460.20">
    <property type="entry name" value="CorA soluble domain-like"/>
    <property type="match status" value="1"/>
</dbReference>
<feature type="transmembrane region" description="Helical" evidence="7">
    <location>
        <begin position="574"/>
        <end position="593"/>
    </location>
</feature>
<evidence type="ECO:0000256" key="2">
    <source>
        <dbReference type="ARBA" id="ARBA00009765"/>
    </source>
</evidence>
<dbReference type="PANTHER" id="PTHR21535:SF55">
    <property type="entry name" value="MAGNESIUM TRANSPORTER ALR1-RELATED"/>
    <property type="match status" value="1"/>
</dbReference>
<dbReference type="AlphaFoldDB" id="A0A3N4II33"/>
<dbReference type="FunFam" id="1.20.58.340:FF:000027">
    <property type="entry name" value="CorA family metal ion transporter (Eurofung)"/>
    <property type="match status" value="1"/>
</dbReference>
<keyword evidence="5 7" id="KW-0472">Membrane</keyword>
<keyword evidence="4 7" id="KW-1133">Transmembrane helix</keyword>
<evidence type="ECO:0000256" key="6">
    <source>
        <dbReference type="SAM" id="MobiDB-lite"/>
    </source>
</evidence>
<accession>A0A3N4II33</accession>
<comment type="subcellular location">
    <subcellularLocation>
        <location evidence="1">Membrane</location>
        <topology evidence="1">Multi-pass membrane protein</topology>
    </subcellularLocation>
</comment>
<dbReference type="InterPro" id="IPR045861">
    <property type="entry name" value="CorA_cytoplasmic_dom"/>
</dbReference>
<dbReference type="OrthoDB" id="29879at2759"/>
<dbReference type="Proteomes" id="UP000275078">
    <property type="component" value="Unassembled WGS sequence"/>
</dbReference>
<proteinExistence type="inferred from homology"/>
<feature type="region of interest" description="Disordered" evidence="6">
    <location>
        <begin position="203"/>
        <end position="249"/>
    </location>
</feature>
<evidence type="ECO:0000256" key="4">
    <source>
        <dbReference type="ARBA" id="ARBA00022989"/>
    </source>
</evidence>